<proteinExistence type="predicted"/>
<comment type="caution">
    <text evidence="1">The sequence shown here is derived from an EMBL/GenBank/DDBJ whole genome shotgun (WGS) entry which is preliminary data.</text>
</comment>
<accession>A0ABQ7E578</accession>
<evidence type="ECO:0000313" key="2">
    <source>
        <dbReference type="Proteomes" id="UP000266723"/>
    </source>
</evidence>
<reference evidence="1 2" key="1">
    <citation type="journal article" date="2020" name="BMC Genomics">
        <title>Intraspecific diversification of the crop wild relative Brassica cretica Lam. using demographic model selection.</title>
        <authorList>
            <person name="Kioukis A."/>
            <person name="Michalopoulou V.A."/>
            <person name="Briers L."/>
            <person name="Pirintsos S."/>
            <person name="Studholme D.J."/>
            <person name="Pavlidis P."/>
            <person name="Sarris P.F."/>
        </authorList>
    </citation>
    <scope>NUCLEOTIDE SEQUENCE [LARGE SCALE GENOMIC DNA]</scope>
    <source>
        <strain evidence="2">cv. PFS-1207/04</strain>
    </source>
</reference>
<dbReference type="EMBL" id="QGKV02000299">
    <property type="protein sequence ID" value="KAF3591399.1"/>
    <property type="molecule type" value="Genomic_DNA"/>
</dbReference>
<protein>
    <submittedName>
        <fullName evidence="1">Uncharacterized protein</fullName>
    </submittedName>
</protein>
<keyword evidence="2" id="KW-1185">Reference proteome</keyword>
<name>A0ABQ7E578_BRACR</name>
<sequence>MDVFTPDVDGMIRLEELGTQQPEGANLTLAIVATDAENAVSGGSSKKGKGKMTEQPLKRKLYLDFEIGSGSGNEEIDVGNGQQPDFEADEFGIQGNNELVQVQAMGHLVRVVVGEWQRLAHGTWRFDMDHTQVKYDIVLRENETYGDLVAMVRGKYRVLPSAPVALTYDFPEWMKVHGDYTTPPVDILEDKDV</sequence>
<gene>
    <name evidence="1" type="ORF">DY000_02025362</name>
</gene>
<dbReference type="Proteomes" id="UP000266723">
    <property type="component" value="Unassembled WGS sequence"/>
</dbReference>
<evidence type="ECO:0000313" key="1">
    <source>
        <dbReference type="EMBL" id="KAF3591399.1"/>
    </source>
</evidence>
<organism evidence="1 2">
    <name type="scientific">Brassica cretica</name>
    <name type="common">Mustard</name>
    <dbReference type="NCBI Taxonomy" id="69181"/>
    <lineage>
        <taxon>Eukaryota</taxon>
        <taxon>Viridiplantae</taxon>
        <taxon>Streptophyta</taxon>
        <taxon>Embryophyta</taxon>
        <taxon>Tracheophyta</taxon>
        <taxon>Spermatophyta</taxon>
        <taxon>Magnoliopsida</taxon>
        <taxon>eudicotyledons</taxon>
        <taxon>Gunneridae</taxon>
        <taxon>Pentapetalae</taxon>
        <taxon>rosids</taxon>
        <taxon>malvids</taxon>
        <taxon>Brassicales</taxon>
        <taxon>Brassicaceae</taxon>
        <taxon>Brassiceae</taxon>
        <taxon>Brassica</taxon>
    </lineage>
</organism>